<proteinExistence type="inferred from homology"/>
<dbReference type="PANTHER" id="PTHR13378:SF1">
    <property type="entry name" value="RAGULATOR COMPLEX PROTEIN LAMTOR3"/>
    <property type="match status" value="1"/>
</dbReference>
<protein>
    <submittedName>
        <fullName evidence="2">Mitogen-activated protein kinase kinase 1 interacting</fullName>
    </submittedName>
</protein>
<accession>A0ABN7AEW2</accession>
<comment type="similarity">
    <text evidence="1">Belongs to the LAMTOR3 family.</text>
</comment>
<dbReference type="Proteomes" id="UP001307889">
    <property type="component" value="Chromosome 1"/>
</dbReference>
<keyword evidence="3" id="KW-1185">Reference proteome</keyword>
<reference evidence="2 3" key="1">
    <citation type="submission" date="2023-09" db="EMBL/GenBank/DDBJ databases">
        <title>Nesidiocoris tenuis whole genome shotgun sequence.</title>
        <authorList>
            <person name="Shibata T."/>
            <person name="Shimoda M."/>
            <person name="Kobayashi T."/>
            <person name="Uehara T."/>
        </authorList>
    </citation>
    <scope>NUCLEOTIDE SEQUENCE [LARGE SCALE GENOMIC DNA]</scope>
    <source>
        <strain evidence="2 3">Japan</strain>
    </source>
</reference>
<dbReference type="EMBL" id="AP028909">
    <property type="protein sequence ID" value="BES89416.1"/>
    <property type="molecule type" value="Genomic_DNA"/>
</dbReference>
<dbReference type="Pfam" id="PF08923">
    <property type="entry name" value="MAPKK1_Int"/>
    <property type="match status" value="1"/>
</dbReference>
<keyword evidence="2" id="KW-0418">Kinase</keyword>
<dbReference type="InterPro" id="IPR015019">
    <property type="entry name" value="LAMTOR3"/>
</dbReference>
<sequence length="124" mass="13141">MRKFLQDIVQKVIGLECIVIADRDGVPLVAVSDDKIPETALMSGLNSTFGLASLQAAKIGLGEALTTICVYSSYQVVQMDLEGLSVTFVGATDCNTGHILAVSKEVSQALVELKSKTEIDVAQP</sequence>
<dbReference type="PANTHER" id="PTHR13378">
    <property type="entry name" value="REGULATOR COMPLEX PROTEIN LAMTOR3"/>
    <property type="match status" value="1"/>
</dbReference>
<organism evidence="2 3">
    <name type="scientific">Nesidiocoris tenuis</name>
    <dbReference type="NCBI Taxonomy" id="355587"/>
    <lineage>
        <taxon>Eukaryota</taxon>
        <taxon>Metazoa</taxon>
        <taxon>Ecdysozoa</taxon>
        <taxon>Arthropoda</taxon>
        <taxon>Hexapoda</taxon>
        <taxon>Insecta</taxon>
        <taxon>Pterygota</taxon>
        <taxon>Neoptera</taxon>
        <taxon>Paraneoptera</taxon>
        <taxon>Hemiptera</taxon>
        <taxon>Heteroptera</taxon>
        <taxon>Panheteroptera</taxon>
        <taxon>Cimicomorpha</taxon>
        <taxon>Miridae</taxon>
        <taxon>Dicyphina</taxon>
        <taxon>Nesidiocoris</taxon>
    </lineage>
</organism>
<keyword evidence="2" id="KW-0808">Transferase</keyword>
<evidence type="ECO:0000313" key="3">
    <source>
        <dbReference type="Proteomes" id="UP001307889"/>
    </source>
</evidence>
<dbReference type="GO" id="GO:0016301">
    <property type="term" value="F:kinase activity"/>
    <property type="evidence" value="ECO:0007669"/>
    <property type="project" value="UniProtKB-KW"/>
</dbReference>
<dbReference type="SMART" id="SM01278">
    <property type="entry name" value="MAPKK1_Int"/>
    <property type="match status" value="1"/>
</dbReference>
<dbReference type="SUPFAM" id="SSF103196">
    <property type="entry name" value="Roadblock/LC7 domain"/>
    <property type="match status" value="1"/>
</dbReference>
<evidence type="ECO:0000313" key="2">
    <source>
        <dbReference type="EMBL" id="BES89416.1"/>
    </source>
</evidence>
<gene>
    <name evidence="2" type="ORF">NTJ_02223</name>
</gene>
<dbReference type="Gene3D" id="3.30.450.30">
    <property type="entry name" value="Dynein light chain 2a, cytoplasmic"/>
    <property type="match status" value="1"/>
</dbReference>
<name>A0ABN7AEW2_9HEMI</name>
<evidence type="ECO:0000256" key="1">
    <source>
        <dbReference type="ARBA" id="ARBA00005356"/>
    </source>
</evidence>